<keyword evidence="10" id="KW-1133">Transmembrane helix</keyword>
<evidence type="ECO:0000256" key="3">
    <source>
        <dbReference type="ARBA" id="ARBA00022553"/>
    </source>
</evidence>
<evidence type="ECO:0000256" key="5">
    <source>
        <dbReference type="ARBA" id="ARBA00022741"/>
    </source>
</evidence>
<proteinExistence type="predicted"/>
<name>H1FSE5_SULGG</name>
<evidence type="ECO:0000256" key="9">
    <source>
        <dbReference type="SAM" id="Coils"/>
    </source>
</evidence>
<dbReference type="AlphaFoldDB" id="H1FSE5"/>
<keyword evidence="3" id="KW-0597">Phosphoprotein</keyword>
<keyword evidence="9" id="KW-0175">Coiled coil</keyword>
<dbReference type="Gene3D" id="3.30.565.10">
    <property type="entry name" value="Histidine kinase-like ATPase, C-terminal domain"/>
    <property type="match status" value="1"/>
</dbReference>
<dbReference type="PANTHER" id="PTHR43065:SF10">
    <property type="entry name" value="PEROXIDE STRESS-ACTIVATED HISTIDINE KINASE MAK3"/>
    <property type="match status" value="1"/>
</dbReference>
<keyword evidence="8" id="KW-0902">Two-component regulatory system</keyword>
<sequence>MNKKINSALKILRDSKIITPIILASLATYITVFFYIPYITEKNSIKMATKHSITAVEQMKLTRAYYVDAVVKDIKKYAPNMQFSYDHKGLNNSLPLPATALHDLSRIFSDNSGIKYNLYSEYPFAFRKMRELSEFQKEAIEYTKNSDDGIYIKKDFIDDKPVLRVAVTDFMTDQACVDCHNSHPQRTWTEDKWKLGDKRGVIEVITSLEDVIESNLEARDNMLIFISIIGFVLVIYLSYILAKREKELLDANDQLQDEFINLKNETSKAITQAKEKELHMLQQSKMAQMGEMLSMIAHQWRQPLAAISSTASTLELKLIMDDYDQPVFTAGIKDIQAYSQHLSLTINDFRNFFKDSKVVTKTTFENIIDDTVQIVKTSLQDHDTILVIHNDFKDELCIYENEFKQVILNLIKNAEDAIIENGISHGLIEIKTYRHGTDAIFEVSDNARGIDVEILSKIFDPYFSTKDKKSGTGLGLYMSKTIIENHCLGSIECFNTQEGARFKITLDPNKFSLAD</sequence>
<organism evidence="12 13">
    <name type="scientific">Sulfurimonas gotlandica (strain DSM 19862 / JCM 16533 / GD1)</name>
    <dbReference type="NCBI Taxonomy" id="929558"/>
    <lineage>
        <taxon>Bacteria</taxon>
        <taxon>Pseudomonadati</taxon>
        <taxon>Campylobacterota</taxon>
        <taxon>Epsilonproteobacteria</taxon>
        <taxon>Campylobacterales</taxon>
        <taxon>Sulfurimonadaceae</taxon>
        <taxon>Sulfurimonas</taxon>
    </lineage>
</organism>
<feature type="transmembrane region" description="Helical" evidence="10">
    <location>
        <begin position="222"/>
        <end position="242"/>
    </location>
</feature>
<dbReference type="eggNOG" id="COG4191">
    <property type="taxonomic scope" value="Bacteria"/>
</dbReference>
<dbReference type="InterPro" id="IPR021796">
    <property type="entry name" value="Tll0287-like_dom"/>
</dbReference>
<evidence type="ECO:0000313" key="13">
    <source>
        <dbReference type="Proteomes" id="UP000006431"/>
    </source>
</evidence>
<dbReference type="GO" id="GO:0000155">
    <property type="term" value="F:phosphorelay sensor kinase activity"/>
    <property type="evidence" value="ECO:0007669"/>
    <property type="project" value="InterPro"/>
</dbReference>
<keyword evidence="10" id="KW-0472">Membrane</keyword>
<gene>
    <name evidence="12" type="ORF">SMGD1_1349</name>
</gene>
<dbReference type="HOGENOM" id="CLU_000445_133_1_7"/>
<evidence type="ECO:0000259" key="11">
    <source>
        <dbReference type="PROSITE" id="PS50109"/>
    </source>
</evidence>
<comment type="catalytic activity">
    <reaction evidence="1">
        <text>ATP + protein L-histidine = ADP + protein N-phospho-L-histidine.</text>
        <dbReference type="EC" id="2.7.13.3"/>
    </reaction>
</comment>
<reference evidence="12 13" key="1">
    <citation type="journal article" date="2012" name="Proc. Natl. Acad. Sci. U.S.A.">
        <title>Genome and physiology of a model Epsilonproteobacterium responsible for sulfide detoxification in marine oxygen depletion zones.</title>
        <authorList>
            <person name="Grote J."/>
            <person name="Schott T."/>
            <person name="Bruckner C.G."/>
            <person name="Glockner F.O."/>
            <person name="Jost G."/>
            <person name="Teeling H."/>
            <person name="Labrenz M."/>
            <person name="Jurgens K."/>
        </authorList>
    </citation>
    <scope>NUCLEOTIDE SEQUENCE [LARGE SCALE GENOMIC DNA]</scope>
    <source>
        <strain evidence="12 13">GD1</strain>
    </source>
</reference>
<protein>
    <recommendedName>
        <fullName evidence="2">histidine kinase</fullName>
        <ecNumber evidence="2">2.7.13.3</ecNumber>
    </recommendedName>
</protein>
<dbReference type="SUPFAM" id="SSF47384">
    <property type="entry name" value="Homodimeric domain of signal transducing histidine kinase"/>
    <property type="match status" value="1"/>
</dbReference>
<dbReference type="CDD" id="cd00082">
    <property type="entry name" value="HisKA"/>
    <property type="match status" value="1"/>
</dbReference>
<dbReference type="InterPro" id="IPR003661">
    <property type="entry name" value="HisK_dim/P_dom"/>
</dbReference>
<dbReference type="Proteomes" id="UP000006431">
    <property type="component" value="Unassembled WGS sequence"/>
</dbReference>
<feature type="coiled-coil region" evidence="9">
    <location>
        <begin position="245"/>
        <end position="272"/>
    </location>
</feature>
<dbReference type="EC" id="2.7.13.3" evidence="2"/>
<dbReference type="PATRIC" id="fig|929558.5.peg.1340"/>
<dbReference type="InterPro" id="IPR004358">
    <property type="entry name" value="Sig_transdc_His_kin-like_C"/>
</dbReference>
<evidence type="ECO:0000256" key="1">
    <source>
        <dbReference type="ARBA" id="ARBA00000085"/>
    </source>
</evidence>
<keyword evidence="10" id="KW-0812">Transmembrane</keyword>
<dbReference type="PROSITE" id="PS50109">
    <property type="entry name" value="HIS_KIN"/>
    <property type="match status" value="1"/>
</dbReference>
<keyword evidence="13" id="KW-1185">Reference proteome</keyword>
<evidence type="ECO:0000256" key="4">
    <source>
        <dbReference type="ARBA" id="ARBA00022679"/>
    </source>
</evidence>
<keyword evidence="7" id="KW-0067">ATP-binding</keyword>
<dbReference type="EMBL" id="AFRZ01000001">
    <property type="protein sequence ID" value="EHP29873.1"/>
    <property type="molecule type" value="Genomic_DNA"/>
</dbReference>
<evidence type="ECO:0000256" key="10">
    <source>
        <dbReference type="SAM" id="Phobius"/>
    </source>
</evidence>
<dbReference type="SUPFAM" id="SSF55874">
    <property type="entry name" value="ATPase domain of HSP90 chaperone/DNA topoisomerase II/histidine kinase"/>
    <property type="match status" value="1"/>
</dbReference>
<dbReference type="InterPro" id="IPR003594">
    <property type="entry name" value="HATPase_dom"/>
</dbReference>
<evidence type="ECO:0000256" key="2">
    <source>
        <dbReference type="ARBA" id="ARBA00012438"/>
    </source>
</evidence>
<dbReference type="SMART" id="SM00387">
    <property type="entry name" value="HATPase_c"/>
    <property type="match status" value="1"/>
</dbReference>
<evidence type="ECO:0000313" key="12">
    <source>
        <dbReference type="EMBL" id="EHP29873.1"/>
    </source>
</evidence>
<keyword evidence="6 12" id="KW-0418">Kinase</keyword>
<feature type="domain" description="Histidine kinase" evidence="11">
    <location>
        <begin position="295"/>
        <end position="510"/>
    </location>
</feature>
<dbReference type="PRINTS" id="PR00344">
    <property type="entry name" value="BCTRLSENSOR"/>
</dbReference>
<dbReference type="GO" id="GO:0005524">
    <property type="term" value="F:ATP binding"/>
    <property type="evidence" value="ECO:0007669"/>
    <property type="project" value="UniProtKB-KW"/>
</dbReference>
<keyword evidence="4" id="KW-0808">Transferase</keyword>
<dbReference type="RefSeq" id="WP_008340982.1">
    <property type="nucleotide sequence ID" value="NZ_AFRZ01000001.1"/>
</dbReference>
<evidence type="ECO:0000256" key="6">
    <source>
        <dbReference type="ARBA" id="ARBA00022777"/>
    </source>
</evidence>
<dbReference type="InterPro" id="IPR036097">
    <property type="entry name" value="HisK_dim/P_sf"/>
</dbReference>
<evidence type="ECO:0000256" key="8">
    <source>
        <dbReference type="ARBA" id="ARBA00023012"/>
    </source>
</evidence>
<dbReference type="InterPro" id="IPR036890">
    <property type="entry name" value="HATPase_C_sf"/>
</dbReference>
<comment type="caution">
    <text evidence="12">The sequence shown here is derived from an EMBL/GenBank/DDBJ whole genome shotgun (WGS) entry which is preliminary data.</text>
</comment>
<dbReference type="Pfam" id="PF02518">
    <property type="entry name" value="HATPase_c"/>
    <property type="match status" value="1"/>
</dbReference>
<dbReference type="Pfam" id="PF11845">
    <property type="entry name" value="Tll0287-like"/>
    <property type="match status" value="1"/>
</dbReference>
<evidence type="ECO:0000256" key="7">
    <source>
        <dbReference type="ARBA" id="ARBA00022840"/>
    </source>
</evidence>
<keyword evidence="5" id="KW-0547">Nucleotide-binding</keyword>
<dbReference type="InterPro" id="IPR005467">
    <property type="entry name" value="His_kinase_dom"/>
</dbReference>
<dbReference type="PANTHER" id="PTHR43065">
    <property type="entry name" value="SENSOR HISTIDINE KINASE"/>
    <property type="match status" value="1"/>
</dbReference>
<dbReference type="STRING" id="929558.SMGD1_1349"/>
<feature type="transmembrane region" description="Helical" evidence="10">
    <location>
        <begin position="21"/>
        <end position="40"/>
    </location>
</feature>
<dbReference type="Gene3D" id="1.10.287.130">
    <property type="match status" value="1"/>
</dbReference>
<accession>H1FSE5</accession>